<keyword evidence="1" id="KW-0732">Signal</keyword>
<reference evidence="2" key="1">
    <citation type="journal article" date="2015" name="Sci. Rep.">
        <title>Tissue- and time-dependent transcription in Ixodes ricinus salivary glands and midguts when blood feeding on the vertebrate host.</title>
        <authorList>
            <person name="Kotsyfakis M."/>
            <person name="Schwarz A."/>
            <person name="Erhart J."/>
            <person name="Ribeiro J.M."/>
        </authorList>
    </citation>
    <scope>NUCLEOTIDE SEQUENCE</scope>
    <source>
        <tissue evidence="2">Salivary gland and midgut</tissue>
    </source>
</reference>
<organism evidence="2">
    <name type="scientific">Ixodes ricinus</name>
    <name type="common">Common tick</name>
    <name type="synonym">Acarus ricinus</name>
    <dbReference type="NCBI Taxonomy" id="34613"/>
    <lineage>
        <taxon>Eukaryota</taxon>
        <taxon>Metazoa</taxon>
        <taxon>Ecdysozoa</taxon>
        <taxon>Arthropoda</taxon>
        <taxon>Chelicerata</taxon>
        <taxon>Arachnida</taxon>
        <taxon>Acari</taxon>
        <taxon>Parasitiformes</taxon>
        <taxon>Ixodida</taxon>
        <taxon>Ixodoidea</taxon>
        <taxon>Ixodidae</taxon>
        <taxon>Ixodinae</taxon>
        <taxon>Ixodes</taxon>
    </lineage>
</organism>
<accession>V5H985</accession>
<feature type="signal peptide" evidence="1">
    <location>
        <begin position="1"/>
        <end position="22"/>
    </location>
</feature>
<dbReference type="AlphaFoldDB" id="V5H985"/>
<feature type="chain" id="PRO_5004734637" description="Secreted protein" evidence="1">
    <location>
        <begin position="23"/>
        <end position="222"/>
    </location>
</feature>
<evidence type="ECO:0008006" key="3">
    <source>
        <dbReference type="Google" id="ProtNLM"/>
    </source>
</evidence>
<evidence type="ECO:0000313" key="2">
    <source>
        <dbReference type="EMBL" id="JAB69483.1"/>
    </source>
</evidence>
<evidence type="ECO:0000256" key="1">
    <source>
        <dbReference type="SAM" id="SignalP"/>
    </source>
</evidence>
<dbReference type="EMBL" id="GANP01014985">
    <property type="protein sequence ID" value="JAB69483.1"/>
    <property type="molecule type" value="mRNA"/>
</dbReference>
<proteinExistence type="evidence at transcript level"/>
<protein>
    <recommendedName>
        <fullName evidence="3">Secreted protein</fullName>
    </recommendedName>
</protein>
<name>V5H985_IXORI</name>
<sequence>MACRIWYGTVLVTYLCAVLVESGSLRKQRCDAERFLRCFANAVDVIIFPDAYDFKSLAKDCRVLDSVDSCTQYMEIGGCSDESKQWFQYLKSDFASLRSHICDPNLHTRAHTRRLSRRSQSPAGAHQSTTPILIQSGQSRRLLSLYRLPLTRHQTFLLYQARSGALLPPTLLKKMYPQIPLDPECTLCHTSGTLSNLLWDCPLHSTARSRALSSLPPHPSTI</sequence>